<accession>A0AA36HN21</accession>
<evidence type="ECO:0000256" key="1">
    <source>
        <dbReference type="SAM" id="MobiDB-lite"/>
    </source>
</evidence>
<protein>
    <submittedName>
        <fullName evidence="2">Uncharacterized protein</fullName>
    </submittedName>
</protein>
<sequence>MEADAERLQLIYENILGLATAGVVTVLPSAEELSEGLSHLSLSLHSDTELSACLWLLEAALQGAAPSYESFLAQAEASVGAPSTPSANSLALSCASGSPRGSPPRLPALKLPPGSLAGLERLSLGAPSPAKSFFSSDEEQEEEPEEEEDLQMPDPDTVSLLSAALQQLGRLGAEVTSRTGQKIHSFLQEVLENALQQAEETWRETSRRP</sequence>
<keyword evidence="3" id="KW-1185">Reference proteome</keyword>
<gene>
    <name evidence="2" type="ORF">EVOR1521_LOCUS1838</name>
</gene>
<organism evidence="2 3">
    <name type="scientific">Effrenium voratum</name>
    <dbReference type="NCBI Taxonomy" id="2562239"/>
    <lineage>
        <taxon>Eukaryota</taxon>
        <taxon>Sar</taxon>
        <taxon>Alveolata</taxon>
        <taxon>Dinophyceae</taxon>
        <taxon>Suessiales</taxon>
        <taxon>Symbiodiniaceae</taxon>
        <taxon>Effrenium</taxon>
    </lineage>
</organism>
<evidence type="ECO:0000313" key="3">
    <source>
        <dbReference type="Proteomes" id="UP001178507"/>
    </source>
</evidence>
<dbReference type="Proteomes" id="UP001178507">
    <property type="component" value="Unassembled WGS sequence"/>
</dbReference>
<proteinExistence type="predicted"/>
<comment type="caution">
    <text evidence="2">The sequence shown here is derived from an EMBL/GenBank/DDBJ whole genome shotgun (WGS) entry which is preliminary data.</text>
</comment>
<name>A0AA36HN21_9DINO</name>
<reference evidence="2" key="1">
    <citation type="submission" date="2023-08" db="EMBL/GenBank/DDBJ databases">
        <authorList>
            <person name="Chen Y."/>
            <person name="Shah S."/>
            <person name="Dougan E. K."/>
            <person name="Thang M."/>
            <person name="Chan C."/>
        </authorList>
    </citation>
    <scope>NUCLEOTIDE SEQUENCE</scope>
</reference>
<dbReference type="AlphaFoldDB" id="A0AA36HN21"/>
<evidence type="ECO:0000313" key="2">
    <source>
        <dbReference type="EMBL" id="CAJ1371542.1"/>
    </source>
</evidence>
<dbReference type="EMBL" id="CAUJNA010000085">
    <property type="protein sequence ID" value="CAJ1371542.1"/>
    <property type="molecule type" value="Genomic_DNA"/>
</dbReference>
<feature type="region of interest" description="Disordered" evidence="1">
    <location>
        <begin position="86"/>
        <end position="155"/>
    </location>
</feature>
<feature type="compositionally biased region" description="Acidic residues" evidence="1">
    <location>
        <begin position="136"/>
        <end position="151"/>
    </location>
</feature>